<comment type="caution">
    <text evidence="1">The sequence shown here is derived from an EMBL/GenBank/DDBJ whole genome shotgun (WGS) entry which is preliminary data.</text>
</comment>
<keyword evidence="2" id="KW-1185">Reference proteome</keyword>
<dbReference type="Pfam" id="PF05096">
    <property type="entry name" value="Glu_cyclase_2"/>
    <property type="match status" value="1"/>
</dbReference>
<proteinExistence type="predicted"/>
<name>A0ABD3LYR1_9STRA</name>
<sequence>MSNLSQLYLTNYLLGIYLSQGLSYGNDGKLYETTGLYGQSKVRRINPLTFEVELSVDIDGKFFGEGSAYYLDADGNGRLIQITWQEQTGFIYDSETLQKVHEFNFTTTPPSHEGWGITYDSSKQEFIVSDGSTFLYFWDRDTLVEQRKVEVTRLDGSYQDRLNELEYMDGIVCCNIWYSDEIICVDPTTGKSVREYDMSYLWPQDERDGADVLNGIALGNDHVLITGKLWDRMFKVTFPDWPSLFETSADAFNDETNNAGNHDNSIDNEDTTAVSYNFLRTTKGTETMRLLLNDLLSSPQQQTTSTNNNGYLSLYGPRRSLTHLSELMTNDGQILSSCHPLAHNLGRVAYQFFGSMDGAFDGMVGTEDAHLLRLCNAAFLHGVIEYHLRDSSLENLVAAAGEIEDKVCSKLVNVDSGPWECHHGIGHGIVQRYRMEGEKAVIEKSQKSCRETSAASECENGMWMDHFAVSGNILAMETRMMASDIVLEELKGALATLGVDQTAIEGRIRPPPFPQSMQICNSGLSDFDCFIYAATEYLLVHPRDYVGAIKYCTDPSANIGMSGLQICVEGVGTQCAKENMKDFSVVEEVCRTLDAHQAASCFQAALTYFRTSTENESPKDAGLCDNLNQFKQLCLNI</sequence>
<organism evidence="1 2">
    <name type="scientific">Discostella pseudostelligera</name>
    <dbReference type="NCBI Taxonomy" id="259834"/>
    <lineage>
        <taxon>Eukaryota</taxon>
        <taxon>Sar</taxon>
        <taxon>Stramenopiles</taxon>
        <taxon>Ochrophyta</taxon>
        <taxon>Bacillariophyta</taxon>
        <taxon>Coscinodiscophyceae</taxon>
        <taxon>Thalassiosirophycidae</taxon>
        <taxon>Stephanodiscales</taxon>
        <taxon>Stephanodiscaceae</taxon>
        <taxon>Discostella</taxon>
    </lineage>
</organism>
<reference evidence="1 2" key="1">
    <citation type="submission" date="2024-10" db="EMBL/GenBank/DDBJ databases">
        <title>Updated reference genomes for cyclostephanoid diatoms.</title>
        <authorList>
            <person name="Roberts W.R."/>
            <person name="Alverson A.J."/>
        </authorList>
    </citation>
    <scope>NUCLEOTIDE SEQUENCE [LARGE SCALE GENOMIC DNA]</scope>
    <source>
        <strain evidence="1 2">AJA232-27</strain>
    </source>
</reference>
<dbReference type="SUPFAM" id="SSF50969">
    <property type="entry name" value="YVTN repeat-like/Quinoprotein amine dehydrogenase"/>
    <property type="match status" value="1"/>
</dbReference>
<dbReference type="Proteomes" id="UP001530293">
    <property type="component" value="Unassembled WGS sequence"/>
</dbReference>
<dbReference type="InterPro" id="IPR007788">
    <property type="entry name" value="QCT"/>
</dbReference>
<evidence type="ECO:0000313" key="1">
    <source>
        <dbReference type="EMBL" id="KAL3756613.1"/>
    </source>
</evidence>
<dbReference type="EMBL" id="JALLBG020000300">
    <property type="protein sequence ID" value="KAL3756613.1"/>
    <property type="molecule type" value="Genomic_DNA"/>
</dbReference>
<dbReference type="InterPro" id="IPR011044">
    <property type="entry name" value="Quino_amine_DH_bsu"/>
</dbReference>
<evidence type="ECO:0000313" key="2">
    <source>
        <dbReference type="Proteomes" id="UP001530293"/>
    </source>
</evidence>
<dbReference type="PANTHER" id="PTHR31270:SF1">
    <property type="entry name" value="GLUTAMINYL-PEPTIDE CYCLOTRANSFERASE"/>
    <property type="match status" value="1"/>
</dbReference>
<accession>A0ABD3LYR1</accession>
<protein>
    <submittedName>
        <fullName evidence="1">Uncharacterized protein</fullName>
    </submittedName>
</protein>
<dbReference type="AlphaFoldDB" id="A0ABD3LYR1"/>
<dbReference type="PANTHER" id="PTHR31270">
    <property type="entry name" value="GLUTAMINYL-PEPTIDE CYCLOTRANSFERASE"/>
    <property type="match status" value="1"/>
</dbReference>
<gene>
    <name evidence="1" type="ORF">ACHAWU_005841</name>
</gene>